<protein>
    <recommendedName>
        <fullName evidence="5">Transmembrane protein</fullName>
    </recommendedName>
</protein>
<dbReference type="OrthoDB" id="3188789at2759"/>
<sequence length="333" mass="36779">MSTPVWDPPSSLLLIKSPFLLSRFVVFSLQIYLNLNALVFAIWNVGASMAAGAHVGGAPAFVIFNSIATTLCVASALMDMRISFISTSMIGFECIWTSIFMALQIAASIFVTLSGPPEFCETKAPISVCASTTILVPISWLAATLLLGYFVAISTLCITHLRLYPAIWYTSVYTIVWFVDDGAADKRSAAPQIPPLDTSGPTRLSVFSRRHSTSSIPRDVENQLPGNPNLDKPLPSPTPSNVWWGRLLPGQPGRDHPFSFRRARGPEFRWWTNRDNNEEEADDNDPPKYPGSQPQTPGESRFLPYPPASLNENEPIPVDNRSEWVRAEQALRV</sequence>
<feature type="transmembrane region" description="Helical" evidence="2">
    <location>
        <begin position="90"/>
        <end position="114"/>
    </location>
</feature>
<reference evidence="3" key="1">
    <citation type="submission" date="2019-10" db="EMBL/GenBank/DDBJ databases">
        <authorList>
            <consortium name="DOE Joint Genome Institute"/>
            <person name="Kuo A."/>
            <person name="Miyauchi S."/>
            <person name="Kiss E."/>
            <person name="Drula E."/>
            <person name="Kohler A."/>
            <person name="Sanchez-Garcia M."/>
            <person name="Andreopoulos B."/>
            <person name="Barry K.W."/>
            <person name="Bonito G."/>
            <person name="Buee M."/>
            <person name="Carver A."/>
            <person name="Chen C."/>
            <person name="Cichocki N."/>
            <person name="Clum A."/>
            <person name="Culley D."/>
            <person name="Crous P.W."/>
            <person name="Fauchery L."/>
            <person name="Girlanda M."/>
            <person name="Hayes R."/>
            <person name="Keri Z."/>
            <person name="LaButti K."/>
            <person name="Lipzen A."/>
            <person name="Lombard V."/>
            <person name="Magnuson J."/>
            <person name="Maillard F."/>
            <person name="Morin E."/>
            <person name="Murat C."/>
            <person name="Nolan M."/>
            <person name="Ohm R."/>
            <person name="Pangilinan J."/>
            <person name="Pereira M."/>
            <person name="Perotto S."/>
            <person name="Peter M."/>
            <person name="Riley R."/>
            <person name="Sitrit Y."/>
            <person name="Stielow B."/>
            <person name="Szollosi G."/>
            <person name="Zifcakova L."/>
            <person name="Stursova M."/>
            <person name="Spatafora J.W."/>
            <person name="Tedersoo L."/>
            <person name="Vaario L.-M."/>
            <person name="Yamada A."/>
            <person name="Yan M."/>
            <person name="Wang P."/>
            <person name="Xu J."/>
            <person name="Bruns T."/>
            <person name="Baldrian P."/>
            <person name="Vilgalys R."/>
            <person name="Henrissat B."/>
            <person name="Grigoriev I.V."/>
            <person name="Hibbett D."/>
            <person name="Nagy L.G."/>
            <person name="Martin F.M."/>
        </authorList>
    </citation>
    <scope>NUCLEOTIDE SEQUENCE</scope>
    <source>
        <strain evidence="3">Prilba</strain>
    </source>
</reference>
<evidence type="ECO:0000256" key="2">
    <source>
        <dbReference type="SAM" id="Phobius"/>
    </source>
</evidence>
<accession>A0A9P5T7R7</accession>
<dbReference type="AlphaFoldDB" id="A0A9P5T7R7"/>
<keyword evidence="4" id="KW-1185">Reference proteome</keyword>
<feature type="region of interest" description="Disordered" evidence="1">
    <location>
        <begin position="272"/>
        <end position="321"/>
    </location>
</feature>
<feature type="region of interest" description="Disordered" evidence="1">
    <location>
        <begin position="212"/>
        <end position="236"/>
    </location>
</feature>
<proteinExistence type="predicted"/>
<dbReference type="EMBL" id="WHVB01000011">
    <property type="protein sequence ID" value="KAF8478637.1"/>
    <property type="molecule type" value="Genomic_DNA"/>
</dbReference>
<reference evidence="3" key="2">
    <citation type="journal article" date="2020" name="Nat. Commun.">
        <title>Large-scale genome sequencing of mycorrhizal fungi provides insights into the early evolution of symbiotic traits.</title>
        <authorList>
            <person name="Miyauchi S."/>
            <person name="Kiss E."/>
            <person name="Kuo A."/>
            <person name="Drula E."/>
            <person name="Kohler A."/>
            <person name="Sanchez-Garcia M."/>
            <person name="Morin E."/>
            <person name="Andreopoulos B."/>
            <person name="Barry K.W."/>
            <person name="Bonito G."/>
            <person name="Buee M."/>
            <person name="Carver A."/>
            <person name="Chen C."/>
            <person name="Cichocki N."/>
            <person name="Clum A."/>
            <person name="Culley D."/>
            <person name="Crous P.W."/>
            <person name="Fauchery L."/>
            <person name="Girlanda M."/>
            <person name="Hayes R.D."/>
            <person name="Keri Z."/>
            <person name="LaButti K."/>
            <person name="Lipzen A."/>
            <person name="Lombard V."/>
            <person name="Magnuson J."/>
            <person name="Maillard F."/>
            <person name="Murat C."/>
            <person name="Nolan M."/>
            <person name="Ohm R.A."/>
            <person name="Pangilinan J."/>
            <person name="Pereira M.F."/>
            <person name="Perotto S."/>
            <person name="Peter M."/>
            <person name="Pfister S."/>
            <person name="Riley R."/>
            <person name="Sitrit Y."/>
            <person name="Stielow J.B."/>
            <person name="Szollosi G."/>
            <person name="Zifcakova L."/>
            <person name="Stursova M."/>
            <person name="Spatafora J.W."/>
            <person name="Tedersoo L."/>
            <person name="Vaario L.M."/>
            <person name="Yamada A."/>
            <person name="Yan M."/>
            <person name="Wang P."/>
            <person name="Xu J."/>
            <person name="Bruns T."/>
            <person name="Baldrian P."/>
            <person name="Vilgalys R."/>
            <person name="Dunand C."/>
            <person name="Henrissat B."/>
            <person name="Grigoriev I.V."/>
            <person name="Hibbett D."/>
            <person name="Nagy L.G."/>
            <person name="Martin F.M."/>
        </authorList>
    </citation>
    <scope>NUCLEOTIDE SEQUENCE</scope>
    <source>
        <strain evidence="3">Prilba</strain>
    </source>
</reference>
<evidence type="ECO:0000256" key="1">
    <source>
        <dbReference type="SAM" id="MobiDB-lite"/>
    </source>
</evidence>
<evidence type="ECO:0000313" key="3">
    <source>
        <dbReference type="EMBL" id="KAF8478637.1"/>
    </source>
</evidence>
<feature type="transmembrane region" description="Helical" evidence="2">
    <location>
        <begin position="20"/>
        <end position="43"/>
    </location>
</feature>
<keyword evidence="2" id="KW-1133">Transmembrane helix</keyword>
<keyword evidence="2" id="KW-0812">Transmembrane</keyword>
<evidence type="ECO:0000313" key="4">
    <source>
        <dbReference type="Proteomes" id="UP000759537"/>
    </source>
</evidence>
<feature type="transmembrane region" description="Helical" evidence="2">
    <location>
        <begin position="134"/>
        <end position="158"/>
    </location>
</feature>
<gene>
    <name evidence="3" type="ORF">DFH94DRAFT_694000</name>
</gene>
<feature type="transmembrane region" description="Helical" evidence="2">
    <location>
        <begin position="55"/>
        <end position="78"/>
    </location>
</feature>
<keyword evidence="2" id="KW-0472">Membrane</keyword>
<evidence type="ECO:0008006" key="5">
    <source>
        <dbReference type="Google" id="ProtNLM"/>
    </source>
</evidence>
<name>A0A9P5T7R7_9AGAM</name>
<dbReference type="Proteomes" id="UP000759537">
    <property type="component" value="Unassembled WGS sequence"/>
</dbReference>
<comment type="caution">
    <text evidence="3">The sequence shown here is derived from an EMBL/GenBank/DDBJ whole genome shotgun (WGS) entry which is preliminary data.</text>
</comment>
<organism evidence="3 4">
    <name type="scientific">Russula ochroleuca</name>
    <dbReference type="NCBI Taxonomy" id="152965"/>
    <lineage>
        <taxon>Eukaryota</taxon>
        <taxon>Fungi</taxon>
        <taxon>Dikarya</taxon>
        <taxon>Basidiomycota</taxon>
        <taxon>Agaricomycotina</taxon>
        <taxon>Agaricomycetes</taxon>
        <taxon>Russulales</taxon>
        <taxon>Russulaceae</taxon>
        <taxon>Russula</taxon>
    </lineage>
</organism>